<evidence type="ECO:0000313" key="3">
    <source>
        <dbReference type="Proteomes" id="UP001590951"/>
    </source>
</evidence>
<keyword evidence="3" id="KW-1185">Reference proteome</keyword>
<dbReference type="Proteomes" id="UP001590951">
    <property type="component" value="Unassembled WGS sequence"/>
</dbReference>
<feature type="compositionally biased region" description="Acidic residues" evidence="1">
    <location>
        <begin position="30"/>
        <end position="70"/>
    </location>
</feature>
<reference evidence="2 3" key="1">
    <citation type="submission" date="2024-09" db="EMBL/GenBank/DDBJ databases">
        <title>Rethinking Asexuality: The Enigmatic Case of Functional Sexual Genes in Lepraria (Stereocaulaceae).</title>
        <authorList>
            <person name="Doellman M."/>
            <person name="Sun Y."/>
            <person name="Barcenas-Pena A."/>
            <person name="Lumbsch H.T."/>
            <person name="Grewe F."/>
        </authorList>
    </citation>
    <scope>NUCLEOTIDE SEQUENCE [LARGE SCALE GENOMIC DNA]</scope>
    <source>
        <strain evidence="2 3">Grewe 0041</strain>
    </source>
</reference>
<organism evidence="2 3">
    <name type="scientific">Lepraria finkii</name>
    <dbReference type="NCBI Taxonomy" id="1340010"/>
    <lineage>
        <taxon>Eukaryota</taxon>
        <taxon>Fungi</taxon>
        <taxon>Dikarya</taxon>
        <taxon>Ascomycota</taxon>
        <taxon>Pezizomycotina</taxon>
        <taxon>Lecanoromycetes</taxon>
        <taxon>OSLEUM clade</taxon>
        <taxon>Lecanoromycetidae</taxon>
        <taxon>Lecanorales</taxon>
        <taxon>Lecanorineae</taxon>
        <taxon>Stereocaulaceae</taxon>
        <taxon>Lepraria</taxon>
    </lineage>
</organism>
<dbReference type="EMBL" id="JBHFEH010000014">
    <property type="protein sequence ID" value="KAL2054612.1"/>
    <property type="molecule type" value="Genomic_DNA"/>
</dbReference>
<comment type="caution">
    <text evidence="2">The sequence shown here is derived from an EMBL/GenBank/DDBJ whole genome shotgun (WGS) entry which is preliminary data.</text>
</comment>
<proteinExistence type="predicted"/>
<sequence>MGSEEVGVLRSLGKRAVWLLRRIAAGEAVGGEEDEEGEEPEVDGQTEEQNDEEGEFEDGEQDALADDEEGVPTNSDEATDAVPGLTSQNGEQDSVLEKVRERVLTSLDSITRVQPEVGSLNPGDNLQTQHEEGRVPLASSEVCPATNGEANSERATATDLASVHAALDILVTIIGEFYGQKDLLDGRLLWEEIDSIW</sequence>
<evidence type="ECO:0000256" key="1">
    <source>
        <dbReference type="SAM" id="MobiDB-lite"/>
    </source>
</evidence>
<gene>
    <name evidence="2" type="ORF">ABVK25_004915</name>
</gene>
<accession>A0ABR4B9T3</accession>
<name>A0ABR4B9T3_9LECA</name>
<evidence type="ECO:0000313" key="2">
    <source>
        <dbReference type="EMBL" id="KAL2054612.1"/>
    </source>
</evidence>
<protein>
    <submittedName>
        <fullName evidence="2">Uncharacterized protein</fullName>
    </submittedName>
</protein>
<feature type="region of interest" description="Disordered" evidence="1">
    <location>
        <begin position="26"/>
        <end position="96"/>
    </location>
</feature>